<gene>
    <name evidence="2" type="ORF">L486_02317</name>
</gene>
<evidence type="ECO:0000313" key="2">
    <source>
        <dbReference type="EMBL" id="OCF59645.1"/>
    </source>
</evidence>
<protein>
    <submittedName>
        <fullName evidence="2">Uncharacterized protein</fullName>
    </submittedName>
</protein>
<reference evidence="3" key="2">
    <citation type="submission" date="2013-12" db="EMBL/GenBank/DDBJ databases">
        <title>Evolution of pathogenesis and genome organization in the Tremellales.</title>
        <authorList>
            <person name="Cuomo C."/>
            <person name="Litvintseva A."/>
            <person name="Heitman J."/>
            <person name="Chen Y."/>
            <person name="Sun S."/>
            <person name="Springer D."/>
            <person name="Dromer F."/>
            <person name="Young S."/>
            <person name="Zeng Q."/>
            <person name="Chapman S."/>
            <person name="Gujja S."/>
            <person name="Saif S."/>
            <person name="Birren B."/>
        </authorList>
    </citation>
    <scope>NUCLEOTIDE SEQUENCE [LARGE SCALE GENOMIC DNA]</scope>
    <source>
        <strain evidence="3">CBS 10435</strain>
    </source>
</reference>
<dbReference type="Proteomes" id="UP000092583">
    <property type="component" value="Unassembled WGS sequence"/>
</dbReference>
<dbReference type="OrthoDB" id="2562921at2759"/>
<keyword evidence="1" id="KW-0732">Signal</keyword>
<name>A0A1B9IVU1_9TREE</name>
<dbReference type="EMBL" id="KI669460">
    <property type="protein sequence ID" value="OCF59645.1"/>
    <property type="molecule type" value="Genomic_DNA"/>
</dbReference>
<proteinExistence type="predicted"/>
<sequence length="207" mass="22332">MRFAILSTIALLPGLLALPTNVNQLKTRDDQTDNIASAVTITDTLGSDLQTIVNRIKADPLTSLSVYVDNSHTTTYNIPSELSKAFGTAISGIKSLPDLPSSSDPTQELLDDYGPLVKAVTLSVFYALIDLKLLSQDTIGTSIPGYKEFTNDFDQQSFEYTKALNAQYTGFIDELATSVGEDTPLGVALQAIGGQTFYLIFDHINAS</sequence>
<organism evidence="2 3">
    <name type="scientific">Kwoniella mangroviensis CBS 10435</name>
    <dbReference type="NCBI Taxonomy" id="1331196"/>
    <lineage>
        <taxon>Eukaryota</taxon>
        <taxon>Fungi</taxon>
        <taxon>Dikarya</taxon>
        <taxon>Basidiomycota</taxon>
        <taxon>Agaricomycotina</taxon>
        <taxon>Tremellomycetes</taxon>
        <taxon>Tremellales</taxon>
        <taxon>Cryptococcaceae</taxon>
        <taxon>Kwoniella</taxon>
    </lineage>
</organism>
<feature type="chain" id="PRO_5008628918" evidence="1">
    <location>
        <begin position="18"/>
        <end position="207"/>
    </location>
</feature>
<evidence type="ECO:0000313" key="3">
    <source>
        <dbReference type="Proteomes" id="UP000092583"/>
    </source>
</evidence>
<keyword evidence="3" id="KW-1185">Reference proteome</keyword>
<feature type="signal peptide" evidence="1">
    <location>
        <begin position="1"/>
        <end position="17"/>
    </location>
</feature>
<reference evidence="2 3" key="1">
    <citation type="submission" date="2013-07" db="EMBL/GenBank/DDBJ databases">
        <title>The Genome Sequence of Kwoniella mangroviensis CBS10435.</title>
        <authorList>
            <consortium name="The Broad Institute Genome Sequencing Platform"/>
            <person name="Cuomo C."/>
            <person name="Litvintseva A."/>
            <person name="Chen Y."/>
            <person name="Heitman J."/>
            <person name="Sun S."/>
            <person name="Springer D."/>
            <person name="Dromer F."/>
            <person name="Young S.K."/>
            <person name="Zeng Q."/>
            <person name="Gargeya S."/>
            <person name="Fitzgerald M."/>
            <person name="Abouelleil A."/>
            <person name="Alvarado L."/>
            <person name="Berlin A.M."/>
            <person name="Chapman S.B."/>
            <person name="Dewar J."/>
            <person name="Goldberg J."/>
            <person name="Griggs A."/>
            <person name="Gujja S."/>
            <person name="Hansen M."/>
            <person name="Howarth C."/>
            <person name="Imamovic A."/>
            <person name="Larimer J."/>
            <person name="McCowan C."/>
            <person name="Murphy C."/>
            <person name="Pearson M."/>
            <person name="Priest M."/>
            <person name="Roberts A."/>
            <person name="Saif S."/>
            <person name="Shea T."/>
            <person name="Sykes S."/>
            <person name="Wortman J."/>
            <person name="Nusbaum C."/>
            <person name="Birren B."/>
        </authorList>
    </citation>
    <scope>NUCLEOTIDE SEQUENCE [LARGE SCALE GENOMIC DNA]</scope>
    <source>
        <strain evidence="2 3">CBS 10435</strain>
    </source>
</reference>
<evidence type="ECO:0000256" key="1">
    <source>
        <dbReference type="SAM" id="SignalP"/>
    </source>
</evidence>
<accession>A0A1B9IVU1</accession>
<dbReference type="AlphaFoldDB" id="A0A1B9IVU1"/>